<dbReference type="AlphaFoldDB" id="A0A1H1LKW5"/>
<dbReference type="SUPFAM" id="SSF51569">
    <property type="entry name" value="Aldolase"/>
    <property type="match status" value="1"/>
</dbReference>
<evidence type="ECO:0000256" key="3">
    <source>
        <dbReference type="ARBA" id="ARBA00011233"/>
    </source>
</evidence>
<reference evidence="6 7" key="1">
    <citation type="submission" date="2016-10" db="EMBL/GenBank/DDBJ databases">
        <authorList>
            <person name="de Groot N.N."/>
        </authorList>
    </citation>
    <scope>NUCLEOTIDE SEQUENCE [LARGE SCALE GENOMIC DNA]</scope>
    <source>
        <strain evidence="6 7">DSM 22024</strain>
    </source>
</reference>
<evidence type="ECO:0000313" key="7">
    <source>
        <dbReference type="Proteomes" id="UP000198983"/>
    </source>
</evidence>
<comment type="similarity">
    <text evidence="2">Belongs to the KHG/KDPG aldolase family.</text>
</comment>
<proteinExistence type="inferred from homology"/>
<keyword evidence="5" id="KW-0119">Carbohydrate metabolism</keyword>
<dbReference type="InterPro" id="IPR000887">
    <property type="entry name" value="Aldlse_KDPG_KHG"/>
</dbReference>
<accession>A0A1H1LKW5</accession>
<comment type="pathway">
    <text evidence="1">Carbohydrate acid metabolism.</text>
</comment>
<dbReference type="Proteomes" id="UP000198983">
    <property type="component" value="Chromosome I"/>
</dbReference>
<gene>
    <name evidence="6" type="ORF">SAMN04489717_0376</name>
</gene>
<evidence type="ECO:0000256" key="5">
    <source>
        <dbReference type="ARBA" id="ARBA00023277"/>
    </source>
</evidence>
<name>A0A1H1LKW5_9ACTN</name>
<keyword evidence="4" id="KW-0456">Lyase</keyword>
<comment type="subunit">
    <text evidence="3">Homotrimer.</text>
</comment>
<evidence type="ECO:0000256" key="2">
    <source>
        <dbReference type="ARBA" id="ARBA00006906"/>
    </source>
</evidence>
<evidence type="ECO:0000256" key="1">
    <source>
        <dbReference type="ARBA" id="ARBA00004761"/>
    </source>
</evidence>
<dbReference type="InterPro" id="IPR013785">
    <property type="entry name" value="Aldolase_TIM"/>
</dbReference>
<dbReference type="GO" id="GO:0016829">
    <property type="term" value="F:lyase activity"/>
    <property type="evidence" value="ECO:0007669"/>
    <property type="project" value="UniProtKB-KW"/>
</dbReference>
<dbReference type="STRING" id="117157.SAMN04489717_0376"/>
<dbReference type="Gene3D" id="3.20.20.70">
    <property type="entry name" value="Aldolase class I"/>
    <property type="match status" value="1"/>
</dbReference>
<dbReference type="PANTHER" id="PTHR30246:SF1">
    <property type="entry name" value="2-DEHYDRO-3-DEOXY-6-PHOSPHOGALACTONATE ALDOLASE-RELATED"/>
    <property type="match status" value="1"/>
</dbReference>
<dbReference type="NCBIfam" id="TIGR01182">
    <property type="entry name" value="eda"/>
    <property type="match status" value="1"/>
</dbReference>
<dbReference type="Pfam" id="PF01081">
    <property type="entry name" value="Aldolase"/>
    <property type="match status" value="1"/>
</dbReference>
<protein>
    <submittedName>
        <fullName evidence="6">2-dehydro-3-deoxyphosphogluconate aldolase / (4S)-4-hydroxy-2-oxoglutarate aldolase</fullName>
    </submittedName>
</protein>
<evidence type="ECO:0000313" key="6">
    <source>
        <dbReference type="EMBL" id="SDR74675.1"/>
    </source>
</evidence>
<evidence type="ECO:0000256" key="4">
    <source>
        <dbReference type="ARBA" id="ARBA00023239"/>
    </source>
</evidence>
<dbReference type="EMBL" id="LT629732">
    <property type="protein sequence ID" value="SDR74675.1"/>
    <property type="molecule type" value="Genomic_DNA"/>
</dbReference>
<organism evidence="6 7">
    <name type="scientific">Actinopolymorpha singaporensis</name>
    <dbReference type="NCBI Taxonomy" id="117157"/>
    <lineage>
        <taxon>Bacteria</taxon>
        <taxon>Bacillati</taxon>
        <taxon>Actinomycetota</taxon>
        <taxon>Actinomycetes</taxon>
        <taxon>Propionibacteriales</taxon>
        <taxon>Actinopolymorphaceae</taxon>
        <taxon>Actinopolymorpha</taxon>
    </lineage>
</organism>
<dbReference type="RefSeq" id="WP_092649963.1">
    <property type="nucleotide sequence ID" value="NZ_LT629732.1"/>
</dbReference>
<dbReference type="OrthoDB" id="9805177at2"/>
<keyword evidence="7" id="KW-1185">Reference proteome</keyword>
<dbReference type="PANTHER" id="PTHR30246">
    <property type="entry name" value="2-KETO-3-DEOXY-6-PHOSPHOGLUCONATE ALDOLASE"/>
    <property type="match status" value="1"/>
</dbReference>
<sequence length="219" mass="22027">MSLQQAMEICPAVAILRSASAARYTDVTDVLVDAGIRAVEFTFTAPDVADAIRSYAARKPTEVALGAGTVLTPEQAREAVDAGATYLISPAVCLDVIEEANRLGVPVLPGAATPTEILTAWRAGAAMVKVFPASALGGPAYLKAIRGPLPDIPLVPTGGVDVDNAGAYLRAGAVAVGVGSPLVADACEPGGDLDALAQRARTLVAGVGGTRKASPAGRA</sequence>
<dbReference type="CDD" id="cd00452">
    <property type="entry name" value="KDPG_aldolase"/>
    <property type="match status" value="1"/>
</dbReference>